<feature type="repeat" description="WD" evidence="4">
    <location>
        <begin position="370"/>
        <end position="412"/>
    </location>
</feature>
<accession>A0A1A9ARF5</accession>
<dbReference type="GO" id="GO:0006364">
    <property type="term" value="P:rRNA processing"/>
    <property type="evidence" value="ECO:0007669"/>
    <property type="project" value="InterPro"/>
</dbReference>
<sequence length="646" mass="73945">MDEEWSGKEEAIPQRGYKKAEKKKKLKKKKNAKNEKKHSIISCISVLSKCEKRSGKIKSILRKKNSYVTSYHSSILPRLHFATSPFCYVSLLPRLHFVTSPFCHVSILLRLPFATSPFCYVSLLPRLHFVTSPFCYVSILSRLQFATFPFLYVPTLSLLSENDELDSSCSEYESKKKKKKMDKLREDENRMLNCIFNDEKKSKKVIKRDDIIASEQKYIYEDELSIEESDALVLNGRICSDMGTLEVHIFNYEQSIFNIYDDVIIDTYPLCLQVIHSSYYNNRNVVAVGTMNKEISLWDINNIDTMEPLCYLGEKAMGAKRTKREKKRKKRITQTGEMEVGIAVNVEETPETEVATCTTGDEKTSEQRNMQGHGDCVTCLNSSKIIPHLLCSGSKDRTIKLWDLSRLSVLHTFNFHEKKINNVGFHSKKADLLFSTSSDKTLKIYDIRKNKVALNINLESTPESTLWSTHEEYAILSSDVDGYISKIDIRGSTSSPCNSIHGDLIRFKAFDSSCVSLISTSYKNLTLAGSEEGIINVYDFGTFTESGQPRCVYTKNLRKVKNMHLLHVCNARVNLCTYTCAHLGQPLNTKQLLMQSSPFPSPPIFTLQNLYYMKENEDWPNVVLLGCDVLYDWDMKLCEEIRNSVK</sequence>
<protein>
    <submittedName>
        <fullName evidence="6">Periodic tryptophan protein 1, putative</fullName>
    </submittedName>
</protein>
<dbReference type="Proteomes" id="UP000078550">
    <property type="component" value="Unassembled WGS sequence"/>
</dbReference>
<evidence type="ECO:0000313" key="7">
    <source>
        <dbReference type="Proteomes" id="UP000078550"/>
    </source>
</evidence>
<organism evidence="6 7">
    <name type="scientific">Plasmodium ovale wallikeri</name>
    <dbReference type="NCBI Taxonomy" id="864142"/>
    <lineage>
        <taxon>Eukaryota</taxon>
        <taxon>Sar</taxon>
        <taxon>Alveolata</taxon>
        <taxon>Apicomplexa</taxon>
        <taxon>Aconoidasida</taxon>
        <taxon>Haemosporida</taxon>
        <taxon>Plasmodiidae</taxon>
        <taxon>Plasmodium</taxon>
        <taxon>Plasmodium (Plasmodium)</taxon>
    </lineage>
</organism>
<dbReference type="PANTHER" id="PTHR14091">
    <property type="entry name" value="PERIODIC TRYPTOPHAN PROTEIN 1"/>
    <property type="match status" value="1"/>
</dbReference>
<dbReference type="InterPro" id="IPR036322">
    <property type="entry name" value="WD40_repeat_dom_sf"/>
</dbReference>
<dbReference type="SUPFAM" id="SSF50978">
    <property type="entry name" value="WD40 repeat-like"/>
    <property type="match status" value="1"/>
</dbReference>
<proteinExistence type="predicted"/>
<dbReference type="PANTHER" id="PTHR14091:SF0">
    <property type="entry name" value="PERIODIC TRYPTOPHAN PROTEIN 1 HOMOLOG"/>
    <property type="match status" value="1"/>
</dbReference>
<evidence type="ECO:0000256" key="2">
    <source>
        <dbReference type="ARBA" id="ARBA00022574"/>
    </source>
</evidence>
<dbReference type="EMBL" id="FLRE01002570">
    <property type="protein sequence ID" value="SBT58791.1"/>
    <property type="molecule type" value="Genomic_DNA"/>
</dbReference>
<gene>
    <name evidence="6" type="ORF">POVWA2_087790</name>
</gene>
<dbReference type="InterPro" id="IPR001680">
    <property type="entry name" value="WD40_rpt"/>
</dbReference>
<keyword evidence="2 4" id="KW-0853">WD repeat</keyword>
<name>A0A1A9ARF5_PLAOA</name>
<keyword evidence="3" id="KW-0677">Repeat</keyword>
<dbReference type="InterPro" id="IPR019775">
    <property type="entry name" value="WD40_repeat_CS"/>
</dbReference>
<evidence type="ECO:0000256" key="4">
    <source>
        <dbReference type="PROSITE-ProRule" id="PRU00221"/>
    </source>
</evidence>
<feature type="compositionally biased region" description="Basic and acidic residues" evidence="5">
    <location>
        <begin position="1"/>
        <end position="12"/>
    </location>
</feature>
<dbReference type="AlphaFoldDB" id="A0A1A9ARF5"/>
<evidence type="ECO:0000256" key="1">
    <source>
        <dbReference type="ARBA" id="ARBA00022553"/>
    </source>
</evidence>
<feature type="compositionally biased region" description="Basic residues" evidence="5">
    <location>
        <begin position="16"/>
        <end position="31"/>
    </location>
</feature>
<evidence type="ECO:0000313" key="6">
    <source>
        <dbReference type="EMBL" id="SBT58791.1"/>
    </source>
</evidence>
<dbReference type="GO" id="GO:0005634">
    <property type="term" value="C:nucleus"/>
    <property type="evidence" value="ECO:0007669"/>
    <property type="project" value="TreeGrafter"/>
</dbReference>
<dbReference type="PROSITE" id="PS00678">
    <property type="entry name" value="WD_REPEATS_1"/>
    <property type="match status" value="1"/>
</dbReference>
<evidence type="ECO:0000256" key="5">
    <source>
        <dbReference type="SAM" id="MobiDB-lite"/>
    </source>
</evidence>
<dbReference type="PROSITE" id="PS50082">
    <property type="entry name" value="WD_REPEATS_2"/>
    <property type="match status" value="2"/>
</dbReference>
<keyword evidence="1" id="KW-0597">Phosphoprotein</keyword>
<dbReference type="InterPro" id="IPR044285">
    <property type="entry name" value="PWP1"/>
</dbReference>
<dbReference type="Pfam" id="PF00400">
    <property type="entry name" value="WD40"/>
    <property type="match status" value="2"/>
</dbReference>
<evidence type="ECO:0000256" key="3">
    <source>
        <dbReference type="ARBA" id="ARBA00022737"/>
    </source>
</evidence>
<feature type="repeat" description="WD" evidence="4">
    <location>
        <begin position="413"/>
        <end position="455"/>
    </location>
</feature>
<dbReference type="PROSITE" id="PS50294">
    <property type="entry name" value="WD_REPEATS_REGION"/>
    <property type="match status" value="1"/>
</dbReference>
<feature type="region of interest" description="Disordered" evidence="5">
    <location>
        <begin position="1"/>
        <end position="33"/>
    </location>
</feature>
<dbReference type="Gene3D" id="2.130.10.10">
    <property type="entry name" value="YVTN repeat-like/Quinoprotein amine dehydrogenase"/>
    <property type="match status" value="1"/>
</dbReference>
<reference evidence="7" key="1">
    <citation type="submission" date="2016-05" db="EMBL/GenBank/DDBJ databases">
        <authorList>
            <person name="Naeem Raeece"/>
        </authorList>
    </citation>
    <scope>NUCLEOTIDE SEQUENCE [LARGE SCALE GENOMIC DNA]</scope>
</reference>
<dbReference type="InterPro" id="IPR015943">
    <property type="entry name" value="WD40/YVTN_repeat-like_dom_sf"/>
</dbReference>
<dbReference type="SMART" id="SM00320">
    <property type="entry name" value="WD40"/>
    <property type="match status" value="4"/>
</dbReference>